<protein>
    <recommendedName>
        <fullName evidence="4">Lipoprotein</fullName>
    </recommendedName>
</protein>
<evidence type="ECO:0000313" key="3">
    <source>
        <dbReference type="Proteomes" id="UP001431313"/>
    </source>
</evidence>
<feature type="region of interest" description="Disordered" evidence="1">
    <location>
        <begin position="192"/>
        <end position="214"/>
    </location>
</feature>
<evidence type="ECO:0000256" key="1">
    <source>
        <dbReference type="SAM" id="MobiDB-lite"/>
    </source>
</evidence>
<proteinExistence type="predicted"/>
<dbReference type="RefSeq" id="WP_258786826.1">
    <property type="nucleotide sequence ID" value="NZ_JANUGQ010000006.1"/>
</dbReference>
<feature type="compositionally biased region" description="Acidic residues" evidence="1">
    <location>
        <begin position="369"/>
        <end position="378"/>
    </location>
</feature>
<dbReference type="Proteomes" id="UP001431313">
    <property type="component" value="Unassembled WGS sequence"/>
</dbReference>
<reference evidence="2" key="1">
    <citation type="submission" date="2022-08" db="EMBL/GenBank/DDBJ databases">
        <authorList>
            <person name="Somphong A."/>
            <person name="Phongsopitanun W."/>
        </authorList>
    </citation>
    <scope>NUCLEOTIDE SEQUENCE</scope>
    <source>
        <strain evidence="2">LP05-1</strain>
    </source>
</reference>
<accession>A0ABT2CER2</accession>
<evidence type="ECO:0008006" key="4">
    <source>
        <dbReference type="Google" id="ProtNLM"/>
    </source>
</evidence>
<gene>
    <name evidence="2" type="ORF">NX801_09440</name>
</gene>
<name>A0ABT2CER2_9ACTN</name>
<feature type="region of interest" description="Disordered" evidence="1">
    <location>
        <begin position="368"/>
        <end position="401"/>
    </location>
</feature>
<evidence type="ECO:0000313" key="2">
    <source>
        <dbReference type="EMBL" id="MCS0635885.1"/>
    </source>
</evidence>
<sequence>MTTLCGHLPKETVITAIRKTLTATAVVATVLAGSAACGTVQNLSAGQKLDRAFDQLGKEKSLSFELDLDTDAQTLQALDSDSAPDDKMPPQAADFLMGAKLAVSIESKKPLGESGEGDYTGMSMTLTSPEGTLIDYRLVDDIMYVKADVKALGKVAGAPLPSADELPPQAAGFKKLLQGEWVKLSLDEAKKAREGALGGPKGSGKPSPEPSMDAKTQQKLLDKVGAVVSREVDFTTASAKDGTEQISAVAPFRTLVTELVEAIRPMAKELPMSAPLPTAKDLKEAPTGKVTANFQLKNGALEEMSVDLTELAKSDKEIPAKAKAKIDKLGFTLRVGRGAAAKPIAPTGATELKPEEVLSGLFGGLGGADDADFEESGLEDPALGDTAFTDVSVDEPAVAQG</sequence>
<dbReference type="EMBL" id="JANUGQ010000006">
    <property type="protein sequence ID" value="MCS0635885.1"/>
    <property type="molecule type" value="Genomic_DNA"/>
</dbReference>
<keyword evidence="3" id="KW-1185">Reference proteome</keyword>
<comment type="caution">
    <text evidence="2">The sequence shown here is derived from an EMBL/GenBank/DDBJ whole genome shotgun (WGS) entry which is preliminary data.</text>
</comment>
<organism evidence="2 3">
    <name type="scientific">Streptomyces pyxinae</name>
    <dbReference type="NCBI Taxonomy" id="2970734"/>
    <lineage>
        <taxon>Bacteria</taxon>
        <taxon>Bacillati</taxon>
        <taxon>Actinomycetota</taxon>
        <taxon>Actinomycetes</taxon>
        <taxon>Kitasatosporales</taxon>
        <taxon>Streptomycetaceae</taxon>
        <taxon>Streptomyces</taxon>
    </lineage>
</organism>